<feature type="region of interest" description="Disordered" evidence="1">
    <location>
        <begin position="326"/>
        <end position="347"/>
    </location>
</feature>
<feature type="region of interest" description="Disordered" evidence="1">
    <location>
        <begin position="227"/>
        <end position="260"/>
    </location>
</feature>
<feature type="region of interest" description="Disordered" evidence="1">
    <location>
        <begin position="81"/>
        <end position="119"/>
    </location>
</feature>
<feature type="compositionally biased region" description="Basic and acidic residues" evidence="1">
    <location>
        <begin position="101"/>
        <end position="115"/>
    </location>
</feature>
<evidence type="ECO:0000313" key="5">
    <source>
        <dbReference type="Proteomes" id="UP001346149"/>
    </source>
</evidence>
<dbReference type="PANTHER" id="PTHR21450:SF19">
    <property type="entry name" value="F5M15.15"/>
    <property type="match status" value="1"/>
</dbReference>
<dbReference type="EMBL" id="JAXQNO010000001">
    <property type="protein sequence ID" value="KAK4804132.1"/>
    <property type="molecule type" value="Genomic_DNA"/>
</dbReference>
<feature type="compositionally biased region" description="Low complexity" evidence="1">
    <location>
        <begin position="81"/>
        <end position="96"/>
    </location>
</feature>
<feature type="domain" description="DUF630" evidence="3">
    <location>
        <begin position="1"/>
        <end position="58"/>
    </location>
</feature>
<comment type="caution">
    <text evidence="4">The sequence shown here is derived from an EMBL/GenBank/DDBJ whole genome shotgun (WGS) entry which is preliminary data.</text>
</comment>
<dbReference type="InterPro" id="IPR006868">
    <property type="entry name" value="DUF630"/>
</dbReference>
<reference evidence="4 5" key="1">
    <citation type="journal article" date="2023" name="Hortic Res">
        <title>Pangenome of water caltrop reveals structural variations and asymmetric subgenome divergence after allopolyploidization.</title>
        <authorList>
            <person name="Zhang X."/>
            <person name="Chen Y."/>
            <person name="Wang L."/>
            <person name="Yuan Y."/>
            <person name="Fang M."/>
            <person name="Shi L."/>
            <person name="Lu R."/>
            <person name="Comes H.P."/>
            <person name="Ma Y."/>
            <person name="Chen Y."/>
            <person name="Huang G."/>
            <person name="Zhou Y."/>
            <person name="Zheng Z."/>
            <person name="Qiu Y."/>
        </authorList>
    </citation>
    <scope>NUCLEOTIDE SEQUENCE [LARGE SCALE GENOMIC DNA]</scope>
    <source>
        <strain evidence="4">F231</strain>
    </source>
</reference>
<organism evidence="4 5">
    <name type="scientific">Trapa natans</name>
    <name type="common">Water chestnut</name>
    <dbReference type="NCBI Taxonomy" id="22666"/>
    <lineage>
        <taxon>Eukaryota</taxon>
        <taxon>Viridiplantae</taxon>
        <taxon>Streptophyta</taxon>
        <taxon>Embryophyta</taxon>
        <taxon>Tracheophyta</taxon>
        <taxon>Spermatophyta</taxon>
        <taxon>Magnoliopsida</taxon>
        <taxon>eudicotyledons</taxon>
        <taxon>Gunneridae</taxon>
        <taxon>Pentapetalae</taxon>
        <taxon>rosids</taxon>
        <taxon>malvids</taxon>
        <taxon>Myrtales</taxon>
        <taxon>Lythraceae</taxon>
        <taxon>Trapa</taxon>
    </lineage>
</organism>
<proteinExistence type="predicted"/>
<evidence type="ECO:0000256" key="1">
    <source>
        <dbReference type="SAM" id="MobiDB-lite"/>
    </source>
</evidence>
<evidence type="ECO:0000259" key="2">
    <source>
        <dbReference type="Pfam" id="PF04782"/>
    </source>
</evidence>
<evidence type="ECO:0000259" key="3">
    <source>
        <dbReference type="Pfam" id="PF04783"/>
    </source>
</evidence>
<keyword evidence="5" id="KW-1185">Reference proteome</keyword>
<evidence type="ECO:0008006" key="6">
    <source>
        <dbReference type="Google" id="ProtNLM"/>
    </source>
</evidence>
<dbReference type="AlphaFoldDB" id="A0AAN7MF16"/>
<dbReference type="Pfam" id="PF04783">
    <property type="entry name" value="DUF630"/>
    <property type="match status" value="1"/>
</dbReference>
<sequence>MGCSESKLHNLPAVSLCRDRCKFLDHALRHLHALAKAHVAYTRSLHSSGTSLRLLFDKHLGGFDGPPTATANENECTKFPAPAAAASPSTSSSSHSFGSHIKFDSDSDSDTDKDPSLMPAVLHQNNSGYEDYYNPESLNVFFDKFTSINYMKRQPAPPAAYIHPPSQDNHYVVDQFFHPDEPPPPPPPAPTESAWDFMNFFDPYELPSSGSRRKDVKESQAYLKEEKKFTTTEAGVEGKTDSGGNRDEGERGYEVKEDKEKLKEKAKKKAKARYEDNGSKILREVEALFQRASKSGDEVLKLINDDVQRVRYCQVNSVPGGASFYSNDTAKAGQETRPFTQNQDEMRKKKPSLIMGIDGDGDAVPESVGSAGNLSSTLKKLCMWENKLLGEVKIEEKLRVMYTRKCQELKRLMEKGADASKIDSVRAMICSLSTRLNISLHVIDKISLKISKLSEEELCPRITELIHRLLEMWRVMLECHKAQSRAVAGVAKDILDGIEHMELEDGSDDLEVLLQLKLEIHSLGLNFSNWVSTQVGCAGALHGWITRCLGEERPEEMLEDAPLVSVVCSRWARSVARVKEKEVFDATRELYESLNRTAAGSRNLQLQSKQVQDKEGERKMIKMFEKEEQRMLRAILEKERRLGISPTGKHAGGGILHGTPVTRKGEIAKGGPLLESLRCVFESLERFALDSMEVYDELLACTKG</sequence>
<protein>
    <recommendedName>
        <fullName evidence="6">Nitrate regulatory gene2 protein</fullName>
    </recommendedName>
</protein>
<gene>
    <name evidence="4" type="ORF">SAY86_003949</name>
</gene>
<evidence type="ECO:0000313" key="4">
    <source>
        <dbReference type="EMBL" id="KAK4804132.1"/>
    </source>
</evidence>
<feature type="domain" description="DUF632" evidence="2">
    <location>
        <begin position="280"/>
        <end position="594"/>
    </location>
</feature>
<dbReference type="PANTHER" id="PTHR21450">
    <property type="entry name" value="PROTEIN ALTERED PHOSPHATE STARVATION RESPONSE 1"/>
    <property type="match status" value="1"/>
</dbReference>
<dbReference type="InterPro" id="IPR006867">
    <property type="entry name" value="DUF632"/>
</dbReference>
<dbReference type="Proteomes" id="UP001346149">
    <property type="component" value="Unassembled WGS sequence"/>
</dbReference>
<name>A0AAN7MF16_TRANT</name>
<accession>A0AAN7MF16</accession>
<dbReference type="Pfam" id="PF04782">
    <property type="entry name" value="DUF632"/>
    <property type="match status" value="1"/>
</dbReference>